<keyword evidence="3" id="KW-1185">Reference proteome</keyword>
<dbReference type="PATRIC" id="fig|728005.3.peg.116"/>
<dbReference type="AlphaFoldDB" id="A0A0F5Q3G8"/>
<dbReference type="STRING" id="728005.SAMN04488059_11737"/>
<evidence type="ECO:0000313" key="1">
    <source>
        <dbReference type="EMBL" id="KKC34604.1"/>
    </source>
</evidence>
<proteinExistence type="predicted"/>
<dbReference type="Proteomes" id="UP000182258">
    <property type="component" value="Unassembled WGS sequence"/>
</dbReference>
<organism evidence="2 4">
    <name type="scientific">Devosia psychrophila</name>
    <dbReference type="NCBI Taxonomy" id="728005"/>
    <lineage>
        <taxon>Bacteria</taxon>
        <taxon>Pseudomonadati</taxon>
        <taxon>Pseudomonadota</taxon>
        <taxon>Alphaproteobacteria</taxon>
        <taxon>Hyphomicrobiales</taxon>
        <taxon>Devosiaceae</taxon>
        <taxon>Devosia</taxon>
    </lineage>
</organism>
<evidence type="ECO:0000313" key="3">
    <source>
        <dbReference type="Proteomes" id="UP000033519"/>
    </source>
</evidence>
<evidence type="ECO:0000313" key="4">
    <source>
        <dbReference type="Proteomes" id="UP000182258"/>
    </source>
</evidence>
<dbReference type="EMBL" id="FOMB01000017">
    <property type="protein sequence ID" value="SFD00565.1"/>
    <property type="molecule type" value="Genomic_DNA"/>
</dbReference>
<name>A0A0F5Q3G8_9HYPH</name>
<reference evidence="1 3" key="1">
    <citation type="submission" date="2015-03" db="EMBL/GenBank/DDBJ databases">
        <authorList>
            <person name="Lepp D."/>
            <person name="Hassan Y.I."/>
            <person name="Li X.-Z."/>
            <person name="Zhou T."/>
        </authorList>
    </citation>
    <scope>NUCLEOTIDE SEQUENCE [LARGE SCALE GENOMIC DNA]</scope>
    <source>
        <strain evidence="1 3">Cr7-05</strain>
    </source>
</reference>
<dbReference type="RefSeq" id="WP_046169297.1">
    <property type="nucleotide sequence ID" value="NZ_FOMB01000017.1"/>
</dbReference>
<dbReference type="Proteomes" id="UP000033519">
    <property type="component" value="Unassembled WGS sequence"/>
</dbReference>
<protein>
    <submittedName>
        <fullName evidence="2">Uncharacterized protein</fullName>
    </submittedName>
</protein>
<accession>A0A0F5Q3G8</accession>
<gene>
    <name evidence="2" type="ORF">SAMN04488059_11737</name>
    <name evidence="1" type="ORF">WH91_01775</name>
</gene>
<reference evidence="2 4" key="2">
    <citation type="submission" date="2016-10" db="EMBL/GenBank/DDBJ databases">
        <authorList>
            <person name="de Groot N.N."/>
        </authorList>
    </citation>
    <scope>NUCLEOTIDE SEQUENCE [LARGE SCALE GENOMIC DNA]</scope>
    <source>
        <strain evidence="2 4">CGMCC 1.10210</strain>
    </source>
</reference>
<evidence type="ECO:0000313" key="2">
    <source>
        <dbReference type="EMBL" id="SFD00565.1"/>
    </source>
</evidence>
<dbReference type="EMBL" id="LAPV01000011">
    <property type="protein sequence ID" value="KKC34604.1"/>
    <property type="molecule type" value="Genomic_DNA"/>
</dbReference>
<sequence length="84" mass="9271">MGVWFSDMIDTLFKDADALATELSTSEDACTVELRRRIAESDMSSTMDSIKARFPDQPAAGLAFIAIRMRKSLRILMAAKALAQ</sequence>